<dbReference type="InterPro" id="IPR026960">
    <property type="entry name" value="RVT-Znf"/>
</dbReference>
<dbReference type="AlphaFoldDB" id="A0A438CHM7"/>
<dbReference type="PANTHER" id="PTHR46890:SF50">
    <property type="entry name" value="RNA-DIRECTED DNA POLYMERASE, EUKARYOTA, REVERSE TRANSCRIPTASE ZINC-BINDING DOMAIN PROTEIN-RELATED"/>
    <property type="match status" value="1"/>
</dbReference>
<sequence length="844" mass="96234">MQRLPTKLCWRRPSGTQIIIFVLCSLWGSGISLLLLLLLGGMGQSSPLMEDPNGVVFQKQLGVAGLGPLRVILVDGREAEVSGLSSKAQGAVEEMIEDVSERAIQEVVEERDEAGDPSWYSSCLAKFSCCLGMPTERFEWEILILLKRMKERKDQEGKLDGNQDPGNVKGSFRSLGVERFLEWGVVDSRGAVGGVYGLTLRRDRECFWERSRGGSLNSEMRRFSEVIEDLELKDLPLLGGPFNWSEGVNNQSLSRLDRLVEFWDAKEKTSKLSLEELEARKEAREEYKKWVLLEEITLRQKSREVWLKEGDRNMSFFHKMANAHRRRNNVDKIRINGVWLLEENEIKEGCETLENLDAFALEVPFTKNEVLGALLGCSGDRALGLDGFSMAFWQFAWDFVKDDVMSFFREFYEHGKFVKSLNATFLVLIQKKAGAEDLRDFMPISLLGSLYKWLAKVLANRLKKVVSKAQGAFVEGRQILNAVLIANEAIDLVLKNDENGILCKLDIEKAYNNVDWSFLLTAVPKNSSRGLRQDDPLSPYLFVIAMEVFSYFLKRAVDGGFLLGCKVKGRSEEGVQISHFLFADDTLVFCQASQDHLTYLNWLLMWFEAVWGLRINFEKSELIPVGRVENIDDLALDFVCKVGSLTSTYLGLPLGALFKSVTVWDGVIERFCRRLAMWKRQYISKGGRGVGEVGIPVFQEPSMIGRWRRRERFLERLHGKRVHGDVDDMVFWTETKSGKFSVKSLHLALEAGCPSLFPSICIWNMWVQPKISLFAWEATWGKTLTLDLIQKRGWALANRCFVYLEKEETIVLPSLVRETLLSWHGSFVGKKCKKVWRATPLYIF</sequence>
<evidence type="ECO:0000313" key="4">
    <source>
        <dbReference type="Proteomes" id="UP000288805"/>
    </source>
</evidence>
<keyword evidence="1" id="KW-0812">Transmembrane</keyword>
<dbReference type="Proteomes" id="UP000288805">
    <property type="component" value="Unassembled WGS sequence"/>
</dbReference>
<feature type="transmembrane region" description="Helical" evidence="1">
    <location>
        <begin position="20"/>
        <end position="42"/>
    </location>
</feature>
<keyword evidence="1" id="KW-1133">Transmembrane helix</keyword>
<dbReference type="PANTHER" id="PTHR46890">
    <property type="entry name" value="NON-LTR RETROLELEMENT REVERSE TRANSCRIPTASE-LIKE PROTEIN-RELATED"/>
    <property type="match status" value="1"/>
</dbReference>
<gene>
    <name evidence="3" type="primary">YTX2_814</name>
    <name evidence="3" type="ORF">CK203_112266</name>
</gene>
<dbReference type="PROSITE" id="PS50878">
    <property type="entry name" value="RT_POL"/>
    <property type="match status" value="1"/>
</dbReference>
<evidence type="ECO:0000313" key="3">
    <source>
        <dbReference type="EMBL" id="RVW22669.1"/>
    </source>
</evidence>
<keyword evidence="1" id="KW-0472">Membrane</keyword>
<dbReference type="InterPro" id="IPR052343">
    <property type="entry name" value="Retrotransposon-Effector_Assoc"/>
</dbReference>
<reference evidence="3 4" key="1">
    <citation type="journal article" date="2018" name="PLoS Genet.">
        <title>Population sequencing reveals clonal diversity and ancestral inbreeding in the grapevine cultivar Chardonnay.</title>
        <authorList>
            <person name="Roach M.J."/>
            <person name="Johnson D.L."/>
            <person name="Bohlmann J."/>
            <person name="van Vuuren H.J."/>
            <person name="Jones S.J."/>
            <person name="Pretorius I.S."/>
            <person name="Schmidt S.A."/>
            <person name="Borneman A.R."/>
        </authorList>
    </citation>
    <scope>NUCLEOTIDE SEQUENCE [LARGE SCALE GENOMIC DNA]</scope>
    <source>
        <strain evidence="4">cv. Chardonnay</strain>
        <tissue evidence="3">Leaf</tissue>
    </source>
</reference>
<evidence type="ECO:0000259" key="2">
    <source>
        <dbReference type="PROSITE" id="PS50878"/>
    </source>
</evidence>
<name>A0A438CHM7_VITVI</name>
<comment type="caution">
    <text evidence="3">The sequence shown here is derived from an EMBL/GenBank/DDBJ whole genome shotgun (WGS) entry which is preliminary data.</text>
</comment>
<proteinExistence type="predicted"/>
<dbReference type="Pfam" id="PF13966">
    <property type="entry name" value="zf-RVT"/>
    <property type="match status" value="1"/>
</dbReference>
<organism evidence="3 4">
    <name type="scientific">Vitis vinifera</name>
    <name type="common">Grape</name>
    <dbReference type="NCBI Taxonomy" id="29760"/>
    <lineage>
        <taxon>Eukaryota</taxon>
        <taxon>Viridiplantae</taxon>
        <taxon>Streptophyta</taxon>
        <taxon>Embryophyta</taxon>
        <taxon>Tracheophyta</taxon>
        <taxon>Spermatophyta</taxon>
        <taxon>Magnoliopsida</taxon>
        <taxon>eudicotyledons</taxon>
        <taxon>Gunneridae</taxon>
        <taxon>Pentapetalae</taxon>
        <taxon>rosids</taxon>
        <taxon>Vitales</taxon>
        <taxon>Vitaceae</taxon>
        <taxon>Viteae</taxon>
        <taxon>Vitis</taxon>
    </lineage>
</organism>
<protein>
    <submittedName>
        <fullName evidence="3">Transposon TX1 uncharacterized 149 kDa protein</fullName>
    </submittedName>
</protein>
<dbReference type="CDD" id="cd01650">
    <property type="entry name" value="RT_nLTR_like"/>
    <property type="match status" value="1"/>
</dbReference>
<evidence type="ECO:0000256" key="1">
    <source>
        <dbReference type="SAM" id="Phobius"/>
    </source>
</evidence>
<dbReference type="Pfam" id="PF00078">
    <property type="entry name" value="RVT_1"/>
    <property type="match status" value="1"/>
</dbReference>
<dbReference type="InterPro" id="IPR000477">
    <property type="entry name" value="RT_dom"/>
</dbReference>
<feature type="domain" description="Reverse transcriptase" evidence="2">
    <location>
        <begin position="410"/>
        <end position="654"/>
    </location>
</feature>
<accession>A0A438CHM7</accession>
<dbReference type="EMBL" id="QGNW01002223">
    <property type="protein sequence ID" value="RVW22669.1"/>
    <property type="molecule type" value="Genomic_DNA"/>
</dbReference>